<dbReference type="EC" id="2.3.1.286" evidence="1"/>
<evidence type="ECO:0000256" key="4">
    <source>
        <dbReference type="PROSITE-ProRule" id="PRU00236"/>
    </source>
</evidence>
<evidence type="ECO:0000256" key="2">
    <source>
        <dbReference type="ARBA" id="ARBA00022679"/>
    </source>
</evidence>
<dbReference type="InterPro" id="IPR026590">
    <property type="entry name" value="Ssirtuin_cat_dom"/>
</dbReference>
<dbReference type="GO" id="GO:0046872">
    <property type="term" value="F:metal ion binding"/>
    <property type="evidence" value="ECO:0007669"/>
    <property type="project" value="UniProtKB-KW"/>
</dbReference>
<organism evidence="6 7">
    <name type="scientific">Enhygromyxa salina</name>
    <dbReference type="NCBI Taxonomy" id="215803"/>
    <lineage>
        <taxon>Bacteria</taxon>
        <taxon>Pseudomonadati</taxon>
        <taxon>Myxococcota</taxon>
        <taxon>Polyangia</taxon>
        <taxon>Nannocystales</taxon>
        <taxon>Nannocystaceae</taxon>
        <taxon>Enhygromyxa</taxon>
    </lineage>
</organism>
<dbReference type="GO" id="GO:0017136">
    <property type="term" value="F:histone deacetylase activity, NAD-dependent"/>
    <property type="evidence" value="ECO:0007669"/>
    <property type="project" value="TreeGrafter"/>
</dbReference>
<feature type="binding site" evidence="4">
    <location>
        <position position="142"/>
    </location>
    <ligand>
        <name>Zn(2+)</name>
        <dbReference type="ChEBI" id="CHEBI:29105"/>
    </ligand>
</feature>
<feature type="active site" description="Proton acceptor" evidence="4">
    <location>
        <position position="131"/>
    </location>
</feature>
<evidence type="ECO:0000313" key="7">
    <source>
        <dbReference type="Proteomes" id="UP000237968"/>
    </source>
</evidence>
<dbReference type="GO" id="GO:0016787">
    <property type="term" value="F:hydrolase activity"/>
    <property type="evidence" value="ECO:0007669"/>
    <property type="project" value="UniProtKB-KW"/>
</dbReference>
<dbReference type="InterPro" id="IPR026591">
    <property type="entry name" value="Sirtuin_cat_small_dom_sf"/>
</dbReference>
<dbReference type="CDD" id="cd01407">
    <property type="entry name" value="SIR2-fam"/>
    <property type="match status" value="1"/>
</dbReference>
<comment type="caution">
    <text evidence="6">The sequence shown here is derived from an EMBL/GenBank/DDBJ whole genome shotgun (WGS) entry which is preliminary data.</text>
</comment>
<feature type="binding site" evidence="4">
    <location>
        <position position="139"/>
    </location>
    <ligand>
        <name>Zn(2+)</name>
        <dbReference type="ChEBI" id="CHEBI:29105"/>
    </ligand>
</feature>
<dbReference type="InterPro" id="IPR003000">
    <property type="entry name" value="Sirtuin"/>
</dbReference>
<dbReference type="Proteomes" id="UP000237968">
    <property type="component" value="Unassembled WGS sequence"/>
</dbReference>
<dbReference type="AlphaFoldDB" id="A0A2S9XBA2"/>
<dbReference type="InterPro" id="IPR029035">
    <property type="entry name" value="DHS-like_NAD/FAD-binding_dom"/>
</dbReference>
<protein>
    <recommendedName>
        <fullName evidence="1">protein acetyllysine N-acetyltransferase</fullName>
        <ecNumber evidence="1">2.3.1.286</ecNumber>
    </recommendedName>
</protein>
<dbReference type="Gene3D" id="3.30.1600.10">
    <property type="entry name" value="SIR2/SIRT2 'Small Domain"/>
    <property type="match status" value="1"/>
</dbReference>
<feature type="binding site" evidence="4">
    <location>
        <position position="165"/>
    </location>
    <ligand>
        <name>Zn(2+)</name>
        <dbReference type="ChEBI" id="CHEBI:29105"/>
    </ligand>
</feature>
<gene>
    <name evidence="6" type="primary">cobB_3</name>
    <name evidence="6" type="ORF">ENSA5_67550</name>
</gene>
<feature type="binding site" evidence="4">
    <location>
        <position position="168"/>
    </location>
    <ligand>
        <name>Zn(2+)</name>
        <dbReference type="ChEBI" id="CHEBI:29105"/>
    </ligand>
</feature>
<accession>A0A2S9XBA2</accession>
<evidence type="ECO:0000256" key="1">
    <source>
        <dbReference type="ARBA" id="ARBA00012928"/>
    </source>
</evidence>
<evidence type="ECO:0000256" key="3">
    <source>
        <dbReference type="ARBA" id="ARBA00023027"/>
    </source>
</evidence>
<feature type="domain" description="Deacetylase sirtuin-type" evidence="5">
    <location>
        <begin position="4"/>
        <end position="258"/>
    </location>
</feature>
<keyword evidence="4" id="KW-0862">Zinc</keyword>
<dbReference type="PROSITE" id="PS50305">
    <property type="entry name" value="SIRTUIN"/>
    <property type="match status" value="1"/>
</dbReference>
<dbReference type="PANTHER" id="PTHR11085:SF4">
    <property type="entry name" value="NAD-DEPENDENT PROTEIN DEACYLASE"/>
    <property type="match status" value="1"/>
</dbReference>
<proteinExistence type="predicted"/>
<evidence type="ECO:0000259" key="5">
    <source>
        <dbReference type="PROSITE" id="PS50305"/>
    </source>
</evidence>
<keyword evidence="2" id="KW-0808">Transferase</keyword>
<keyword evidence="3" id="KW-0520">NAD</keyword>
<dbReference type="GO" id="GO:0070403">
    <property type="term" value="F:NAD+ binding"/>
    <property type="evidence" value="ECO:0007669"/>
    <property type="project" value="InterPro"/>
</dbReference>
<dbReference type="SUPFAM" id="SSF52467">
    <property type="entry name" value="DHS-like NAD/FAD-binding domain"/>
    <property type="match status" value="1"/>
</dbReference>
<dbReference type="Gene3D" id="3.40.50.1220">
    <property type="entry name" value="TPP-binding domain"/>
    <property type="match status" value="1"/>
</dbReference>
<sequence length="258" mass="27839">MGAMDSQRDLIERAAKRLAPAQSILFVTGAGISADSGLPTYRGVGGLYDQGETEDGLPIEACLSGPMFRAEPSRTWKYIREIEQACRGAKPNTAHARIAELERSRERVWVLTQNVDGLHAAAGSEQILDIHGDVHQLICTACAWRDRVTDYSEFDGRLATDTPSCPECGAVIRPDVVLFGELLPRAKIERLQRELERGFDAVISIGTTAVFPYISAPVLATRAAGGLTIEINPGTSEVSDLVDIHLRLGAAAAMQALV</sequence>
<dbReference type="NCBIfam" id="NF001753">
    <property type="entry name" value="PRK00481.1-3"/>
    <property type="match status" value="1"/>
</dbReference>
<keyword evidence="6" id="KW-0378">Hydrolase</keyword>
<keyword evidence="4" id="KW-0479">Metal-binding</keyword>
<dbReference type="InterPro" id="IPR050134">
    <property type="entry name" value="NAD-dep_sirtuin_deacylases"/>
</dbReference>
<name>A0A2S9XBA2_9BACT</name>
<dbReference type="Pfam" id="PF02146">
    <property type="entry name" value="SIR2"/>
    <property type="match status" value="1"/>
</dbReference>
<keyword evidence="7" id="KW-1185">Reference proteome</keyword>
<dbReference type="EMBL" id="PVNK01000293">
    <property type="protein sequence ID" value="PRP90137.1"/>
    <property type="molecule type" value="Genomic_DNA"/>
</dbReference>
<dbReference type="PANTHER" id="PTHR11085">
    <property type="entry name" value="NAD-DEPENDENT PROTEIN DEACYLASE SIRTUIN-5, MITOCHONDRIAL-RELATED"/>
    <property type="match status" value="1"/>
</dbReference>
<evidence type="ECO:0000313" key="6">
    <source>
        <dbReference type="EMBL" id="PRP90137.1"/>
    </source>
</evidence>
<reference evidence="6 7" key="1">
    <citation type="submission" date="2018-03" db="EMBL/GenBank/DDBJ databases">
        <title>Draft Genome Sequences of the Obligatory Marine Myxobacteria Enhygromyxa salina SWB005.</title>
        <authorList>
            <person name="Poehlein A."/>
            <person name="Moghaddam J.A."/>
            <person name="Harms H."/>
            <person name="Alanjari M."/>
            <person name="Koenig G.M."/>
            <person name="Daniel R."/>
            <person name="Schaeberle T.F."/>
        </authorList>
    </citation>
    <scope>NUCLEOTIDE SEQUENCE [LARGE SCALE GENOMIC DNA]</scope>
    <source>
        <strain evidence="6 7">SWB005</strain>
    </source>
</reference>